<dbReference type="InterPro" id="IPR043128">
    <property type="entry name" value="Rev_trsase/Diguanyl_cyclase"/>
</dbReference>
<evidence type="ECO:0000313" key="5">
    <source>
        <dbReference type="EMBL" id="KAL0147890.1"/>
    </source>
</evidence>
<dbReference type="GO" id="GO:0004523">
    <property type="term" value="F:RNA-DNA hybrid ribonuclease activity"/>
    <property type="evidence" value="ECO:0007669"/>
    <property type="project" value="UniProtKB-EC"/>
</dbReference>
<evidence type="ECO:0000313" key="6">
    <source>
        <dbReference type="Proteomes" id="UP001529510"/>
    </source>
</evidence>
<comment type="caution">
    <text evidence="5">The sequence shown here is derived from an EMBL/GenBank/DDBJ whole genome shotgun (WGS) entry which is preliminary data.</text>
</comment>
<feature type="domain" description="Reverse transcriptase" evidence="4">
    <location>
        <begin position="127"/>
        <end position="335"/>
    </location>
</feature>
<dbReference type="Proteomes" id="UP001529510">
    <property type="component" value="Unassembled WGS sequence"/>
</dbReference>
<dbReference type="InterPro" id="IPR000477">
    <property type="entry name" value="RT_dom"/>
</dbReference>
<dbReference type="Gene3D" id="3.30.70.270">
    <property type="match status" value="1"/>
</dbReference>
<evidence type="ECO:0000259" key="4">
    <source>
        <dbReference type="PROSITE" id="PS50878"/>
    </source>
</evidence>
<name>A0ABD0MCD7_CIRMR</name>
<dbReference type="PANTHER" id="PTHR24559">
    <property type="entry name" value="TRANSPOSON TY3-I GAG-POL POLYPROTEIN"/>
    <property type="match status" value="1"/>
</dbReference>
<dbReference type="AlphaFoldDB" id="A0ABD0MCD7"/>
<dbReference type="InterPro" id="IPR043502">
    <property type="entry name" value="DNA/RNA_pol_sf"/>
</dbReference>
<proteinExistence type="inferred from homology"/>
<dbReference type="EC" id="3.1.26.4" evidence="2"/>
<sequence>MLARRLPAADSSFNARSNLSFNHNRCFHVKRLTLLVLEKANMDIILRCPWLAQHHPDIHWTTGNILRWSKRCQAECLKNLPESRRVPGIPGRLQQGRGYPPSTTSAMGLYDPFAAWGHVYPLLIPGQATMEEYVQEAVQQGFIRLSTSPAASSFFFVANKDGELRPCIDYRALNAQTVKSTYPLPLIPASLEALREARVFTKLDLRSAYNLIRFRKGDEWKTAFVTPTGHYEYQVMPYGLSNSPSIFQNFLNKIFRDMLNQFIIIYTDDILIYSPNLEEHCHHVTQVLERLHQHHLFLKGEKCEFQLLCTFSATDGSGVDYWFRESERVWDSAHVHLQRAVQRHKQYTDARRSATPSYQPGYLLCLSTRDVCLHLPSRKLSPRYIGPFPIARQINEVTYELQLPAHYRIAPTFHVSLLKPHINPLLPPSTENKVHPPPEIDPNGSIYKV</sequence>
<dbReference type="CDD" id="cd01647">
    <property type="entry name" value="RT_LTR"/>
    <property type="match status" value="1"/>
</dbReference>
<dbReference type="InterPro" id="IPR056924">
    <property type="entry name" value="SH3_Tf2-1"/>
</dbReference>
<evidence type="ECO:0000256" key="1">
    <source>
        <dbReference type="ARBA" id="ARBA00010879"/>
    </source>
</evidence>
<dbReference type="PROSITE" id="PS50878">
    <property type="entry name" value="RT_POL"/>
    <property type="match status" value="1"/>
</dbReference>
<dbReference type="SUPFAM" id="SSF56672">
    <property type="entry name" value="DNA/RNA polymerases"/>
    <property type="match status" value="1"/>
</dbReference>
<organism evidence="5 6">
    <name type="scientific">Cirrhinus mrigala</name>
    <name type="common">Mrigala</name>
    <dbReference type="NCBI Taxonomy" id="683832"/>
    <lineage>
        <taxon>Eukaryota</taxon>
        <taxon>Metazoa</taxon>
        <taxon>Chordata</taxon>
        <taxon>Craniata</taxon>
        <taxon>Vertebrata</taxon>
        <taxon>Euteleostomi</taxon>
        <taxon>Actinopterygii</taxon>
        <taxon>Neopterygii</taxon>
        <taxon>Teleostei</taxon>
        <taxon>Ostariophysi</taxon>
        <taxon>Cypriniformes</taxon>
        <taxon>Cyprinidae</taxon>
        <taxon>Labeoninae</taxon>
        <taxon>Labeonini</taxon>
        <taxon>Cirrhinus</taxon>
    </lineage>
</organism>
<evidence type="ECO:0000256" key="2">
    <source>
        <dbReference type="ARBA" id="ARBA00012180"/>
    </source>
</evidence>
<accession>A0ABD0MCD7</accession>
<gene>
    <name evidence="5" type="ORF">M9458_056811</name>
</gene>
<dbReference type="Pfam" id="PF00078">
    <property type="entry name" value="RVT_1"/>
    <property type="match status" value="1"/>
</dbReference>
<dbReference type="Pfam" id="PF24626">
    <property type="entry name" value="SH3_Tf2-1"/>
    <property type="match status" value="1"/>
</dbReference>
<keyword evidence="6" id="KW-1185">Reference proteome</keyword>
<dbReference type="Gene3D" id="3.10.10.10">
    <property type="entry name" value="HIV Type 1 Reverse Transcriptase, subunit A, domain 1"/>
    <property type="match status" value="1"/>
</dbReference>
<feature type="region of interest" description="Disordered" evidence="3">
    <location>
        <begin position="428"/>
        <end position="449"/>
    </location>
</feature>
<dbReference type="InterPro" id="IPR053134">
    <property type="entry name" value="RNA-dir_DNA_polymerase"/>
</dbReference>
<protein>
    <recommendedName>
        <fullName evidence="2">ribonuclease H</fullName>
        <ecNumber evidence="2">3.1.26.4</ecNumber>
    </recommendedName>
</protein>
<dbReference type="PANTHER" id="PTHR24559:SF440">
    <property type="entry name" value="RIBONUCLEASE H"/>
    <property type="match status" value="1"/>
</dbReference>
<reference evidence="5 6" key="1">
    <citation type="submission" date="2024-05" db="EMBL/GenBank/DDBJ databases">
        <title>Genome sequencing and assembly of Indian major carp, Cirrhinus mrigala (Hamilton, 1822).</title>
        <authorList>
            <person name="Mohindra V."/>
            <person name="Chowdhury L.M."/>
            <person name="Lal K."/>
            <person name="Jena J.K."/>
        </authorList>
    </citation>
    <scope>NUCLEOTIDE SEQUENCE [LARGE SCALE GENOMIC DNA]</scope>
    <source>
        <strain evidence="5">CM1030</strain>
        <tissue evidence="5">Blood</tissue>
    </source>
</reference>
<evidence type="ECO:0000256" key="3">
    <source>
        <dbReference type="SAM" id="MobiDB-lite"/>
    </source>
</evidence>
<dbReference type="EMBL" id="JAMKFB020000719">
    <property type="protein sequence ID" value="KAL0147890.1"/>
    <property type="molecule type" value="Genomic_DNA"/>
</dbReference>
<comment type="similarity">
    <text evidence="1">Belongs to the beta type-B retroviral polymerase family. HERV class-II K(HML-2) pol subfamily.</text>
</comment>